<keyword evidence="2" id="KW-1185">Reference proteome</keyword>
<reference evidence="1" key="2">
    <citation type="submission" date="2020-05" db="UniProtKB">
        <authorList>
            <consortium name="EnsemblMetazoa"/>
        </authorList>
    </citation>
    <scope>IDENTIFICATION</scope>
    <source>
        <strain evidence="1">A-37</strain>
    </source>
</reference>
<sequence length="137" mass="15104">MADQERAPTARLGTIGHGRNTVQVVANADSTFLRPIGDGAQFRLVDQDIPGQVDFIGLEKSVDFGHLCVSFDVTIVDGTHLFHVEVGKQLIEFFSQGSRIGKSCAEESQDDWKEFLGKSENITPNVARYTMIAFSWA</sequence>
<dbReference type="Proteomes" id="UP000075883">
    <property type="component" value="Unassembled WGS sequence"/>
</dbReference>
<dbReference type="EnsemblMetazoa" id="ACUA022532-RA">
    <property type="protein sequence ID" value="ACUA022532-PA"/>
    <property type="gene ID" value="ACUA022532"/>
</dbReference>
<protein>
    <submittedName>
        <fullName evidence="1">Uncharacterized protein</fullName>
    </submittedName>
</protein>
<accession>A0A182MNI6</accession>
<evidence type="ECO:0000313" key="2">
    <source>
        <dbReference type="Proteomes" id="UP000075883"/>
    </source>
</evidence>
<dbReference type="EMBL" id="AXCM01001366">
    <property type="status" value="NOT_ANNOTATED_CDS"/>
    <property type="molecule type" value="Genomic_DNA"/>
</dbReference>
<name>A0A182MNI6_9DIPT</name>
<evidence type="ECO:0000313" key="1">
    <source>
        <dbReference type="EnsemblMetazoa" id="ACUA022532-PA"/>
    </source>
</evidence>
<organism evidence="1 2">
    <name type="scientific">Anopheles culicifacies</name>
    <dbReference type="NCBI Taxonomy" id="139723"/>
    <lineage>
        <taxon>Eukaryota</taxon>
        <taxon>Metazoa</taxon>
        <taxon>Ecdysozoa</taxon>
        <taxon>Arthropoda</taxon>
        <taxon>Hexapoda</taxon>
        <taxon>Insecta</taxon>
        <taxon>Pterygota</taxon>
        <taxon>Neoptera</taxon>
        <taxon>Endopterygota</taxon>
        <taxon>Diptera</taxon>
        <taxon>Nematocera</taxon>
        <taxon>Culicoidea</taxon>
        <taxon>Culicidae</taxon>
        <taxon>Anophelinae</taxon>
        <taxon>Anopheles</taxon>
        <taxon>culicifacies species complex</taxon>
    </lineage>
</organism>
<reference evidence="2" key="1">
    <citation type="submission" date="2013-09" db="EMBL/GenBank/DDBJ databases">
        <title>The Genome Sequence of Anopheles culicifacies species A.</title>
        <authorList>
            <consortium name="The Broad Institute Genomics Platform"/>
            <person name="Neafsey D.E."/>
            <person name="Besansky N."/>
            <person name="Howell P."/>
            <person name="Walton C."/>
            <person name="Young S.K."/>
            <person name="Zeng Q."/>
            <person name="Gargeya S."/>
            <person name="Fitzgerald M."/>
            <person name="Haas B."/>
            <person name="Abouelleil A."/>
            <person name="Allen A.W."/>
            <person name="Alvarado L."/>
            <person name="Arachchi H.M."/>
            <person name="Berlin A.M."/>
            <person name="Chapman S.B."/>
            <person name="Gainer-Dewar J."/>
            <person name="Goldberg J."/>
            <person name="Griggs A."/>
            <person name="Gujja S."/>
            <person name="Hansen M."/>
            <person name="Howarth C."/>
            <person name="Imamovic A."/>
            <person name="Ireland A."/>
            <person name="Larimer J."/>
            <person name="McCowan C."/>
            <person name="Murphy C."/>
            <person name="Pearson M."/>
            <person name="Poon T.W."/>
            <person name="Priest M."/>
            <person name="Roberts A."/>
            <person name="Saif S."/>
            <person name="Shea T."/>
            <person name="Sisk P."/>
            <person name="Sykes S."/>
            <person name="Wortman J."/>
            <person name="Nusbaum C."/>
            <person name="Birren B."/>
        </authorList>
    </citation>
    <scope>NUCLEOTIDE SEQUENCE [LARGE SCALE GENOMIC DNA]</scope>
    <source>
        <strain evidence="2">A-37</strain>
    </source>
</reference>
<dbReference type="AlphaFoldDB" id="A0A182MNI6"/>
<proteinExistence type="predicted"/>
<dbReference type="VEuPathDB" id="VectorBase:ACUA022532"/>